<feature type="transmembrane region" description="Helical" evidence="5">
    <location>
        <begin position="60"/>
        <end position="81"/>
    </location>
</feature>
<keyword evidence="8" id="KW-1185">Reference proteome</keyword>
<dbReference type="EMBL" id="CP014229">
    <property type="protein sequence ID" value="AMD90247.1"/>
    <property type="molecule type" value="Genomic_DNA"/>
</dbReference>
<dbReference type="RefSeq" id="WP_062252729.1">
    <property type="nucleotide sequence ID" value="NZ_CP014229.1"/>
</dbReference>
<keyword evidence="2 5" id="KW-0812">Transmembrane</keyword>
<feature type="transmembrane region" description="Helical" evidence="5">
    <location>
        <begin position="271"/>
        <end position="290"/>
    </location>
</feature>
<comment type="subcellular location">
    <subcellularLocation>
        <location evidence="1">Membrane</location>
        <topology evidence="1">Multi-pass membrane protein</topology>
    </subcellularLocation>
</comment>
<sequence length="339" mass="35802">MSFTSRFKENAATVGNGLLFAVALTTPVVLGVAFQAFSLVSAASFGAMFALLIAPRHGALARVVGISTGGLLVVLAAALGIALQGRHDLVLVLLFLLSWLAALPRPDQAYLGLMVKYVASSVLLTSFGFSATLPMALAFLGGIALGICLSLVSMLFEADDATTPLEEFKAFLHGATNGRLFGVAVPVTVLFSTLAARYFSFSDPAWVGLTVLFVMHSDGATELFRIWARTLGTLAGVLVSAVILYNVTAPLHIAVAIGVAAFGMPYAKGHYVLFSFAITCAVLLLIDISMLQMGGDMSLLRWRLIDTVIACACVLLSNLTLRLIRRLRHRGEPPAGQAA</sequence>
<dbReference type="Proteomes" id="UP000069241">
    <property type="component" value="Chromosome"/>
</dbReference>
<gene>
    <name evidence="7" type="ORF">AXF13_09005</name>
</gene>
<accession>A0A0X8JK54</accession>
<feature type="domain" description="Integral membrane bound transporter" evidence="6">
    <location>
        <begin position="193"/>
        <end position="316"/>
    </location>
</feature>
<dbReference type="KEGG" id="dfi:AXF13_09005"/>
<name>A0A0X8JK54_9BACT</name>
<evidence type="ECO:0000256" key="2">
    <source>
        <dbReference type="ARBA" id="ARBA00022692"/>
    </source>
</evidence>
<feature type="transmembrane region" description="Helical" evidence="5">
    <location>
        <begin position="177"/>
        <end position="199"/>
    </location>
</feature>
<feature type="transmembrane region" description="Helical" evidence="5">
    <location>
        <begin position="234"/>
        <end position="259"/>
    </location>
</feature>
<dbReference type="GO" id="GO:0016020">
    <property type="term" value="C:membrane"/>
    <property type="evidence" value="ECO:0007669"/>
    <property type="project" value="UniProtKB-SubCell"/>
</dbReference>
<evidence type="ECO:0000313" key="7">
    <source>
        <dbReference type="EMBL" id="AMD90247.1"/>
    </source>
</evidence>
<evidence type="ECO:0000313" key="8">
    <source>
        <dbReference type="Proteomes" id="UP000069241"/>
    </source>
</evidence>
<feature type="transmembrane region" description="Helical" evidence="5">
    <location>
        <begin position="135"/>
        <end position="156"/>
    </location>
</feature>
<reference evidence="8" key="1">
    <citation type="submission" date="2016-02" db="EMBL/GenBank/DDBJ databases">
        <authorList>
            <person name="Holder M.E."/>
            <person name="Ajami N.J."/>
            <person name="Petrosino J.F."/>
        </authorList>
    </citation>
    <scope>NUCLEOTIDE SEQUENCE [LARGE SCALE GENOMIC DNA]</scope>
    <source>
        <strain evidence="8">CCUG 45958</strain>
    </source>
</reference>
<dbReference type="STRING" id="44742.AXF13_09005"/>
<organism evidence="7 8">
    <name type="scientific">Desulfovibrio fairfieldensis</name>
    <dbReference type="NCBI Taxonomy" id="44742"/>
    <lineage>
        <taxon>Bacteria</taxon>
        <taxon>Pseudomonadati</taxon>
        <taxon>Thermodesulfobacteriota</taxon>
        <taxon>Desulfovibrionia</taxon>
        <taxon>Desulfovibrionales</taxon>
        <taxon>Desulfovibrionaceae</taxon>
        <taxon>Desulfovibrio</taxon>
    </lineage>
</organism>
<feature type="transmembrane region" description="Helical" evidence="5">
    <location>
        <begin position="302"/>
        <end position="321"/>
    </location>
</feature>
<proteinExistence type="predicted"/>
<evidence type="ECO:0000259" key="6">
    <source>
        <dbReference type="Pfam" id="PF13515"/>
    </source>
</evidence>
<dbReference type="InterPro" id="IPR049453">
    <property type="entry name" value="Memb_transporter_dom"/>
</dbReference>
<feature type="transmembrane region" description="Helical" evidence="5">
    <location>
        <begin position="12"/>
        <end position="30"/>
    </location>
</feature>
<evidence type="ECO:0000256" key="1">
    <source>
        <dbReference type="ARBA" id="ARBA00004141"/>
    </source>
</evidence>
<dbReference type="AlphaFoldDB" id="A0A0X8JK54"/>
<keyword evidence="4 5" id="KW-0472">Membrane</keyword>
<keyword evidence="3 5" id="KW-1133">Transmembrane helix</keyword>
<evidence type="ECO:0000256" key="4">
    <source>
        <dbReference type="ARBA" id="ARBA00023136"/>
    </source>
</evidence>
<evidence type="ECO:0000256" key="5">
    <source>
        <dbReference type="SAM" id="Phobius"/>
    </source>
</evidence>
<feature type="transmembrane region" description="Helical" evidence="5">
    <location>
        <begin position="36"/>
        <end position="53"/>
    </location>
</feature>
<protein>
    <recommendedName>
        <fullName evidence="6">Integral membrane bound transporter domain-containing protein</fullName>
    </recommendedName>
</protein>
<dbReference type="Pfam" id="PF13515">
    <property type="entry name" value="FUSC_2"/>
    <property type="match status" value="1"/>
</dbReference>
<evidence type="ECO:0000256" key="3">
    <source>
        <dbReference type="ARBA" id="ARBA00022989"/>
    </source>
</evidence>
<feature type="transmembrane region" description="Helical" evidence="5">
    <location>
        <begin position="110"/>
        <end position="129"/>
    </location>
</feature>